<evidence type="ECO:0000256" key="1">
    <source>
        <dbReference type="ARBA" id="ARBA00004571"/>
    </source>
</evidence>
<dbReference type="SUPFAM" id="SSF56935">
    <property type="entry name" value="Porins"/>
    <property type="match status" value="1"/>
</dbReference>
<evidence type="ECO:0000256" key="13">
    <source>
        <dbReference type="RuleBase" id="RU003357"/>
    </source>
</evidence>
<evidence type="ECO:0000256" key="5">
    <source>
        <dbReference type="ARBA" id="ARBA00022692"/>
    </source>
</evidence>
<gene>
    <name evidence="17" type="ORF">NZK81_04475</name>
</gene>
<evidence type="ECO:0000256" key="10">
    <source>
        <dbReference type="ARBA" id="ARBA00023136"/>
    </source>
</evidence>
<dbReference type="InterPro" id="IPR037066">
    <property type="entry name" value="Plug_dom_sf"/>
</dbReference>
<dbReference type="Proteomes" id="UP001165583">
    <property type="component" value="Unassembled WGS sequence"/>
</dbReference>
<evidence type="ECO:0000259" key="15">
    <source>
        <dbReference type="Pfam" id="PF00593"/>
    </source>
</evidence>
<sequence>MAAVPAHAEEAGDPASTASNDDGMSVLVVTGTREKSAILPADTDAFGLGMSQVETPRATSTVSLSMIDQYSLTTVRDLIAVTPGVFTASFYGVDGTVNIRGEYADNYFRGFKRVENQGTYITPIESALNLEIVRGAASPAYGTGRAGGYVNFTPRSERAVRFKNGLDAKGEVVASLGTYNYYRASAEYGTPFKIGEYDAGVDLYVEKAQASQYFHGIEPRHTLVQGGFATDLPGGWEFQAGLQYYDASGMQGSTGVNRLTQDLIDNGIYISGSPIAQIAQPGAAYITPADIVAIGGVTKYWGFSSDYSTLDPATIQEVKLSRRAMLTSEYDFGDSETTTAWFDLSRNIGPGTLKLQGFLDDLNADSYNSYGFAKSLRDRAEELRLSYTGKVDPAPWLSTAFVVGAGYRRYEADESYVFARGYMVLDRQDISTGATADSIFNPVYVSGEPFDQVYHSEVDEYAGFLNADVSLFDQLKFTGGVRYDWYDVQSINTGLLDYSGPLDTLYKASKGAWSWSASVRYVTPFGIVPYFTRSRSYALETLQGGAVTPGNVANDTFLSPADLTEGGVKGSFFDDKLFTSLSVYRQRRTQSELLSGNFVGATTKGVEAEIRWAINRNFGLSAVATRQKTKISGTSFLVVTPEDFGLDYTDGWGFIYQAATSGFPGLETGYVDRTQPRYVFGLFANYEAGNGFGATLGGNYVDKTSGHLPGAIEFPDYVLLRGSVHYEIGRYRFAINVNNILNERYYVPQRSTDTEGSAFPGEGRTAILKVTARF</sequence>
<keyword evidence="3 12" id="KW-1134">Transmembrane beta strand</keyword>
<comment type="similarity">
    <text evidence="12 13">Belongs to the TonB-dependent receptor family.</text>
</comment>
<keyword evidence="4" id="KW-0410">Iron transport</keyword>
<protein>
    <submittedName>
        <fullName evidence="17">TonB-dependent receptor</fullName>
    </submittedName>
</protein>
<feature type="domain" description="TonB-dependent receptor-like beta-barrel" evidence="15">
    <location>
        <begin position="316"/>
        <end position="740"/>
    </location>
</feature>
<keyword evidence="10 12" id="KW-0472">Membrane</keyword>
<feature type="region of interest" description="Disordered" evidence="14">
    <location>
        <begin position="1"/>
        <end position="22"/>
    </location>
</feature>
<feature type="domain" description="TonB-dependent receptor plug" evidence="16">
    <location>
        <begin position="52"/>
        <end position="148"/>
    </location>
</feature>
<name>A0ABT2I1W5_9SPHN</name>
<evidence type="ECO:0000313" key="18">
    <source>
        <dbReference type="Proteomes" id="UP001165583"/>
    </source>
</evidence>
<evidence type="ECO:0000256" key="7">
    <source>
        <dbReference type="ARBA" id="ARBA00023004"/>
    </source>
</evidence>
<evidence type="ECO:0000256" key="12">
    <source>
        <dbReference type="PROSITE-ProRule" id="PRU01360"/>
    </source>
</evidence>
<evidence type="ECO:0000256" key="14">
    <source>
        <dbReference type="SAM" id="MobiDB-lite"/>
    </source>
</evidence>
<dbReference type="EMBL" id="JANZXA010000002">
    <property type="protein sequence ID" value="MCT2398798.1"/>
    <property type="molecule type" value="Genomic_DNA"/>
</dbReference>
<evidence type="ECO:0000256" key="3">
    <source>
        <dbReference type="ARBA" id="ARBA00022452"/>
    </source>
</evidence>
<dbReference type="Gene3D" id="2.170.130.10">
    <property type="entry name" value="TonB-dependent receptor, plug domain"/>
    <property type="match status" value="1"/>
</dbReference>
<keyword evidence="5 12" id="KW-0812">Transmembrane</keyword>
<keyword evidence="11 12" id="KW-0998">Cell outer membrane</keyword>
<organism evidence="17 18">
    <name type="scientific">Novosphingobium mangrovi</name>
    <name type="common">ex Huang et al. 2023</name>
    <dbReference type="NCBI Taxonomy" id="2976432"/>
    <lineage>
        <taxon>Bacteria</taxon>
        <taxon>Pseudomonadati</taxon>
        <taxon>Pseudomonadota</taxon>
        <taxon>Alphaproteobacteria</taxon>
        <taxon>Sphingomonadales</taxon>
        <taxon>Sphingomonadaceae</taxon>
        <taxon>Novosphingobium</taxon>
    </lineage>
</organism>
<evidence type="ECO:0000256" key="9">
    <source>
        <dbReference type="ARBA" id="ARBA00023077"/>
    </source>
</evidence>
<evidence type="ECO:0000256" key="8">
    <source>
        <dbReference type="ARBA" id="ARBA00023065"/>
    </source>
</evidence>
<dbReference type="InterPro" id="IPR012910">
    <property type="entry name" value="Plug_dom"/>
</dbReference>
<dbReference type="InterPro" id="IPR000531">
    <property type="entry name" value="Beta-barrel_TonB"/>
</dbReference>
<comment type="subcellular location">
    <subcellularLocation>
        <location evidence="1 12">Cell outer membrane</location>
        <topology evidence="1 12">Multi-pass membrane protein</topology>
    </subcellularLocation>
</comment>
<evidence type="ECO:0000256" key="11">
    <source>
        <dbReference type="ARBA" id="ARBA00023237"/>
    </source>
</evidence>
<keyword evidence="8" id="KW-0406">Ion transport</keyword>
<proteinExistence type="inferred from homology"/>
<evidence type="ECO:0000313" key="17">
    <source>
        <dbReference type="EMBL" id="MCT2398798.1"/>
    </source>
</evidence>
<comment type="caution">
    <text evidence="17">The sequence shown here is derived from an EMBL/GenBank/DDBJ whole genome shotgun (WGS) entry which is preliminary data.</text>
</comment>
<dbReference type="PANTHER" id="PTHR32552">
    <property type="entry name" value="FERRICHROME IRON RECEPTOR-RELATED"/>
    <property type="match status" value="1"/>
</dbReference>
<dbReference type="InterPro" id="IPR036942">
    <property type="entry name" value="Beta-barrel_TonB_sf"/>
</dbReference>
<dbReference type="Pfam" id="PF07715">
    <property type="entry name" value="Plug"/>
    <property type="match status" value="1"/>
</dbReference>
<accession>A0ABT2I1W5</accession>
<evidence type="ECO:0000256" key="2">
    <source>
        <dbReference type="ARBA" id="ARBA00022448"/>
    </source>
</evidence>
<dbReference type="PANTHER" id="PTHR32552:SF68">
    <property type="entry name" value="FERRICHROME OUTER MEMBRANE TRANSPORTER_PHAGE RECEPTOR"/>
    <property type="match status" value="1"/>
</dbReference>
<reference evidence="17" key="1">
    <citation type="submission" date="2022-09" db="EMBL/GenBank/DDBJ databases">
        <title>Novosphingobium sp. Nov., a polycyclic aromatic hydrocarbon-degrading bacterium isolated form mangrove sediments in HongKong.</title>
        <authorList>
            <person name="Hu Z."/>
        </authorList>
    </citation>
    <scope>NUCLEOTIDE SEQUENCE</scope>
    <source>
        <strain evidence="17">HK4-1</strain>
    </source>
</reference>
<dbReference type="PROSITE" id="PS52016">
    <property type="entry name" value="TONB_DEPENDENT_REC_3"/>
    <property type="match status" value="1"/>
</dbReference>
<dbReference type="Pfam" id="PF00593">
    <property type="entry name" value="TonB_dep_Rec_b-barrel"/>
    <property type="match status" value="1"/>
</dbReference>
<dbReference type="RefSeq" id="WP_260044292.1">
    <property type="nucleotide sequence ID" value="NZ_JANZXA010000002.1"/>
</dbReference>
<dbReference type="Gene3D" id="2.40.170.20">
    <property type="entry name" value="TonB-dependent receptor, beta-barrel domain"/>
    <property type="match status" value="1"/>
</dbReference>
<evidence type="ECO:0000256" key="4">
    <source>
        <dbReference type="ARBA" id="ARBA00022496"/>
    </source>
</evidence>
<evidence type="ECO:0000259" key="16">
    <source>
        <dbReference type="Pfam" id="PF07715"/>
    </source>
</evidence>
<keyword evidence="9 13" id="KW-0798">TonB box</keyword>
<keyword evidence="6" id="KW-0732">Signal</keyword>
<keyword evidence="17" id="KW-0675">Receptor</keyword>
<keyword evidence="18" id="KW-1185">Reference proteome</keyword>
<keyword evidence="7" id="KW-0408">Iron</keyword>
<evidence type="ECO:0000256" key="6">
    <source>
        <dbReference type="ARBA" id="ARBA00022729"/>
    </source>
</evidence>
<keyword evidence="2 12" id="KW-0813">Transport</keyword>
<dbReference type="InterPro" id="IPR039426">
    <property type="entry name" value="TonB-dep_rcpt-like"/>
</dbReference>